<protein>
    <recommendedName>
        <fullName evidence="2">ATP-dependent helicase C-terminal domain-containing protein</fullName>
    </recommendedName>
</protein>
<gene>
    <name evidence="3" type="ORF">H8891_03645</name>
</gene>
<feature type="domain" description="ATP-dependent helicase C-terminal" evidence="2">
    <location>
        <begin position="2"/>
        <end position="112"/>
    </location>
</feature>
<dbReference type="SMART" id="SM00491">
    <property type="entry name" value="HELICc2"/>
    <property type="match status" value="1"/>
</dbReference>
<organism evidence="3 4">
    <name type="scientific">Paeniclostridium hominis</name>
    <dbReference type="NCBI Taxonomy" id="2764329"/>
    <lineage>
        <taxon>Bacteria</taxon>
        <taxon>Bacillati</taxon>
        <taxon>Bacillota</taxon>
        <taxon>Clostridia</taxon>
        <taxon>Peptostreptococcales</taxon>
        <taxon>Peptostreptococcaceae</taxon>
        <taxon>Paeniclostridium</taxon>
    </lineage>
</organism>
<dbReference type="PANTHER" id="PTHR11472:SF34">
    <property type="entry name" value="REGULATOR OF TELOMERE ELONGATION HELICASE 1"/>
    <property type="match status" value="1"/>
</dbReference>
<accession>A0ABR7K1T8</accession>
<evidence type="ECO:0000313" key="3">
    <source>
        <dbReference type="EMBL" id="MBC6002885.1"/>
    </source>
</evidence>
<dbReference type="Proteomes" id="UP000611796">
    <property type="component" value="Unassembled WGS sequence"/>
</dbReference>
<dbReference type="InterPro" id="IPR006555">
    <property type="entry name" value="ATP-dep_Helicase_C"/>
</dbReference>
<dbReference type="Gene3D" id="3.40.50.300">
    <property type="entry name" value="P-loop containing nucleotide triphosphate hydrolases"/>
    <property type="match status" value="1"/>
</dbReference>
<dbReference type="RefSeq" id="WP_187005229.1">
    <property type="nucleotide sequence ID" value="NZ_JACRWD010000001.1"/>
</dbReference>
<evidence type="ECO:0000256" key="1">
    <source>
        <dbReference type="ARBA" id="ARBA00038058"/>
    </source>
</evidence>
<name>A0ABR7K1T8_9FIRM</name>
<comment type="caution">
    <text evidence="3">The sequence shown here is derived from an EMBL/GenBank/DDBJ whole genome shotgun (WGS) entry which is preliminary data.</text>
</comment>
<proteinExistence type="inferred from homology"/>
<evidence type="ECO:0000259" key="2">
    <source>
        <dbReference type="SMART" id="SM00491"/>
    </source>
</evidence>
<sequence length="149" mass="16982">MSNESKEIFLSNFSQNNKNTHVGFCVLGGRFSEGVDLTNDKLLGVIVIGSGMPQIGVDRDIIKKHFDSKSHNGFDYAYTYPGIIKVLQAVLRCIRTNKDKGIIMLIYHIYSQSTCKKLFTSQWYPNKIARKSKDISSICKKIWENIKEI</sequence>
<keyword evidence="4" id="KW-1185">Reference proteome</keyword>
<dbReference type="InterPro" id="IPR027417">
    <property type="entry name" value="P-loop_NTPase"/>
</dbReference>
<comment type="similarity">
    <text evidence="1">Belongs to the helicase family. DinG subfamily.</text>
</comment>
<dbReference type="EMBL" id="JACRWD010000001">
    <property type="protein sequence ID" value="MBC6002885.1"/>
    <property type="molecule type" value="Genomic_DNA"/>
</dbReference>
<dbReference type="PANTHER" id="PTHR11472">
    <property type="entry name" value="DNA REPAIR DEAD HELICASE RAD3/XP-D SUBFAMILY MEMBER"/>
    <property type="match status" value="1"/>
</dbReference>
<reference evidence="3 4" key="1">
    <citation type="submission" date="2020-08" db="EMBL/GenBank/DDBJ databases">
        <authorList>
            <person name="Liu C."/>
            <person name="Sun Q."/>
        </authorList>
    </citation>
    <scope>NUCLEOTIDE SEQUENCE [LARGE SCALE GENOMIC DNA]</scope>
    <source>
        <strain evidence="3 4">NSJ-45</strain>
    </source>
</reference>
<evidence type="ECO:0000313" key="4">
    <source>
        <dbReference type="Proteomes" id="UP000611796"/>
    </source>
</evidence>
<dbReference type="InterPro" id="IPR045028">
    <property type="entry name" value="DinG/Rad3-like"/>
</dbReference>
<dbReference type="Pfam" id="PF13307">
    <property type="entry name" value="Helicase_C_2"/>
    <property type="match status" value="1"/>
</dbReference>